<dbReference type="Gene3D" id="2.40.30.170">
    <property type="match status" value="1"/>
</dbReference>
<dbReference type="Pfam" id="PF25954">
    <property type="entry name" value="Beta-barrel_RND_2"/>
    <property type="match status" value="1"/>
</dbReference>
<dbReference type="InterPro" id="IPR058647">
    <property type="entry name" value="BSH_CzcB-like"/>
</dbReference>
<dbReference type="GO" id="GO:0030313">
    <property type="term" value="C:cell envelope"/>
    <property type="evidence" value="ECO:0007669"/>
    <property type="project" value="TreeGrafter"/>
</dbReference>
<dbReference type="FunFam" id="2.40.30.170:FF:000010">
    <property type="entry name" value="Efflux RND transporter periplasmic adaptor subunit"/>
    <property type="match status" value="1"/>
</dbReference>
<name>A0A8H9G064_9SPHI</name>
<comment type="similarity">
    <text evidence="1">Belongs to the membrane fusion protein (MFP) (TC 8.A.1) family.</text>
</comment>
<dbReference type="Gene3D" id="2.40.420.20">
    <property type="match status" value="1"/>
</dbReference>
<proteinExistence type="inferred from homology"/>
<accession>A0A8H9G064</accession>
<dbReference type="InterPro" id="IPR051909">
    <property type="entry name" value="MFP_Cation_Efflux"/>
</dbReference>
<dbReference type="RefSeq" id="WP_094258068.1">
    <property type="nucleotide sequence ID" value="NZ_BMKM01000007.1"/>
</dbReference>
<feature type="domain" description="CusB-like beta-barrel" evidence="4">
    <location>
        <begin position="217"/>
        <end position="293"/>
    </location>
</feature>
<dbReference type="InterPro" id="IPR058792">
    <property type="entry name" value="Beta-barrel_RND_2"/>
</dbReference>
<dbReference type="Gene3D" id="1.10.287.470">
    <property type="entry name" value="Helix hairpin bin"/>
    <property type="match status" value="1"/>
</dbReference>
<dbReference type="PANTHER" id="PTHR30097:SF4">
    <property type="entry name" value="SLR6042 PROTEIN"/>
    <property type="match status" value="1"/>
</dbReference>
<evidence type="ECO:0000313" key="7">
    <source>
        <dbReference type="Proteomes" id="UP000614460"/>
    </source>
</evidence>
<keyword evidence="7" id="KW-1185">Reference proteome</keyword>
<keyword evidence="2" id="KW-0813">Transport</keyword>
<dbReference type="PANTHER" id="PTHR30097">
    <property type="entry name" value="CATION EFFLUX SYSTEM PROTEIN CUSB"/>
    <property type="match status" value="1"/>
</dbReference>
<protein>
    <submittedName>
        <fullName evidence="6">Cation efflux system membrane protein</fullName>
    </submittedName>
</protein>
<dbReference type="Gene3D" id="2.40.50.100">
    <property type="match status" value="1"/>
</dbReference>
<reference evidence="6" key="2">
    <citation type="submission" date="2020-09" db="EMBL/GenBank/DDBJ databases">
        <authorList>
            <person name="Sun Q."/>
            <person name="Zhou Y."/>
        </authorList>
    </citation>
    <scope>NUCLEOTIDE SEQUENCE</scope>
    <source>
        <strain evidence="6">CGMCC 1.15966</strain>
    </source>
</reference>
<evidence type="ECO:0000259" key="4">
    <source>
        <dbReference type="Pfam" id="PF25954"/>
    </source>
</evidence>
<dbReference type="InterPro" id="IPR006143">
    <property type="entry name" value="RND_pump_MFP"/>
</dbReference>
<dbReference type="NCBIfam" id="TIGR01730">
    <property type="entry name" value="RND_mfp"/>
    <property type="match status" value="1"/>
</dbReference>
<gene>
    <name evidence="6" type="ORF">GCM10011516_25740</name>
</gene>
<organism evidence="6 7">
    <name type="scientific">Sphingobacterium cellulitidis</name>
    <dbReference type="NCBI Taxonomy" id="1768011"/>
    <lineage>
        <taxon>Bacteria</taxon>
        <taxon>Pseudomonadati</taxon>
        <taxon>Bacteroidota</taxon>
        <taxon>Sphingobacteriia</taxon>
        <taxon>Sphingobacteriales</taxon>
        <taxon>Sphingobacteriaceae</taxon>
        <taxon>Sphingobacterium</taxon>
    </lineage>
</organism>
<feature type="coiled-coil region" evidence="3">
    <location>
        <begin position="111"/>
        <end position="169"/>
    </location>
</feature>
<dbReference type="EMBL" id="BMKM01000007">
    <property type="protein sequence ID" value="GGE26920.1"/>
    <property type="molecule type" value="Genomic_DNA"/>
</dbReference>
<dbReference type="GO" id="GO:0022857">
    <property type="term" value="F:transmembrane transporter activity"/>
    <property type="evidence" value="ECO:0007669"/>
    <property type="project" value="InterPro"/>
</dbReference>
<feature type="domain" description="CzcB-like barrel-sandwich hybrid" evidence="5">
    <location>
        <begin position="83"/>
        <end position="214"/>
    </location>
</feature>
<dbReference type="AlphaFoldDB" id="A0A8H9G064"/>
<dbReference type="Proteomes" id="UP000614460">
    <property type="component" value="Unassembled WGS sequence"/>
</dbReference>
<keyword evidence="3" id="KW-0175">Coiled coil</keyword>
<evidence type="ECO:0000313" key="6">
    <source>
        <dbReference type="EMBL" id="GGE26920.1"/>
    </source>
</evidence>
<dbReference type="GO" id="GO:0015679">
    <property type="term" value="P:plasma membrane copper ion transport"/>
    <property type="evidence" value="ECO:0007669"/>
    <property type="project" value="TreeGrafter"/>
</dbReference>
<evidence type="ECO:0000256" key="3">
    <source>
        <dbReference type="SAM" id="Coils"/>
    </source>
</evidence>
<evidence type="ECO:0000256" key="1">
    <source>
        <dbReference type="ARBA" id="ARBA00009477"/>
    </source>
</evidence>
<comment type="caution">
    <text evidence="6">The sequence shown here is derived from an EMBL/GenBank/DDBJ whole genome shotgun (WGS) entry which is preliminary data.</text>
</comment>
<dbReference type="SUPFAM" id="SSF111369">
    <property type="entry name" value="HlyD-like secretion proteins"/>
    <property type="match status" value="1"/>
</dbReference>
<dbReference type="Pfam" id="PF25973">
    <property type="entry name" value="BSH_CzcB"/>
    <property type="match status" value="1"/>
</dbReference>
<sequence>MKILKALPSVIITLIVCCTGCGNSQKQHFSETDSVKQFCINPQLKKSTEIVGVEEGPIIEQLTLSGKIEYNENDLVTFRSLLLGVVEKVDFELGDQVRKGQVLATIKSTEIQSLFQQKKAQENQINLLSKLLVTKRDLLKDGMISEPELLQVEHELESSKIELNRINQSLQLYHAVGEGTFQILAPKNGYIIQKDISQGQIITQESDPLFSISNLKEVWVMLNVYASNLRYIKTGDQVKVKTIAYPDQIYTGKIDKIYNVFDANEHVMKARVVLENQNLNLMPGLSADIIIDKQRKDEKAFAIPNKALVFSNNEYYMLLYKDDCHIEPQKVDIIASNEEFTYVRNKLAGSNKIIASNALLIFEQLKDL</sequence>
<dbReference type="GO" id="GO:0016020">
    <property type="term" value="C:membrane"/>
    <property type="evidence" value="ECO:0007669"/>
    <property type="project" value="InterPro"/>
</dbReference>
<reference evidence="6" key="1">
    <citation type="journal article" date="2014" name="Int. J. Syst. Evol. Microbiol.">
        <title>Complete genome sequence of Corynebacterium casei LMG S-19264T (=DSM 44701T), isolated from a smear-ripened cheese.</title>
        <authorList>
            <consortium name="US DOE Joint Genome Institute (JGI-PGF)"/>
            <person name="Walter F."/>
            <person name="Albersmeier A."/>
            <person name="Kalinowski J."/>
            <person name="Ruckert C."/>
        </authorList>
    </citation>
    <scope>NUCLEOTIDE SEQUENCE</scope>
    <source>
        <strain evidence="6">CGMCC 1.15966</strain>
    </source>
</reference>
<evidence type="ECO:0000256" key="2">
    <source>
        <dbReference type="ARBA" id="ARBA00022448"/>
    </source>
</evidence>
<evidence type="ECO:0000259" key="5">
    <source>
        <dbReference type="Pfam" id="PF25973"/>
    </source>
</evidence>
<dbReference type="GO" id="GO:0060003">
    <property type="term" value="P:copper ion export"/>
    <property type="evidence" value="ECO:0007669"/>
    <property type="project" value="TreeGrafter"/>
</dbReference>